<proteinExistence type="predicted"/>
<dbReference type="VEuPathDB" id="FungiDB:CHGG_04823"/>
<evidence type="ECO:0000313" key="2">
    <source>
        <dbReference type="Proteomes" id="UP000001056"/>
    </source>
</evidence>
<name>Q2H073_CHAGB</name>
<reference evidence="2" key="1">
    <citation type="journal article" date="2015" name="Genome Announc.">
        <title>Draft genome sequence of the cellulolytic fungus Chaetomium globosum.</title>
        <authorList>
            <person name="Cuomo C.A."/>
            <person name="Untereiner W.A."/>
            <person name="Ma L.-J."/>
            <person name="Grabherr M."/>
            <person name="Birren B.W."/>
        </authorList>
    </citation>
    <scope>NUCLEOTIDE SEQUENCE [LARGE SCALE GENOMIC DNA]</scope>
    <source>
        <strain evidence="2">ATCC 6205 / CBS 148.51 / DSM 1962 / NBRC 6347 / NRRL 1970</strain>
    </source>
</reference>
<dbReference type="Proteomes" id="UP000001056">
    <property type="component" value="Unassembled WGS sequence"/>
</dbReference>
<evidence type="ECO:0000313" key="1">
    <source>
        <dbReference type="EMBL" id="EAQ88204.1"/>
    </source>
</evidence>
<keyword evidence="2" id="KW-1185">Reference proteome</keyword>
<dbReference type="AlphaFoldDB" id="Q2H073"/>
<dbReference type="OrthoDB" id="4590459at2759"/>
<dbReference type="RefSeq" id="XP_001224037.1">
    <property type="nucleotide sequence ID" value="XM_001224036.1"/>
</dbReference>
<dbReference type="EMBL" id="CH408032">
    <property type="protein sequence ID" value="EAQ88204.1"/>
    <property type="molecule type" value="Genomic_DNA"/>
</dbReference>
<dbReference type="InParanoid" id="Q2H073"/>
<sequence>MSTAAKNRASLTQCAQSRYFISLGSPSADELIESIPAQVAGHSPGLPLRIDFCWPEDEVEILDERLAQVSDISNHMSRFQYDYNSKTVSLTMGKSQGHAYLAGNFCVLIQEKLRNFTLTSGWERVPEELAVRVRRVRPFFTASVQVKGLGKARVSVLAADNNDGNGDSSADGFYWGKRGEVFHSEFNPLFHRPPQFSISYRELGALFRIARHLARPDQFDVREEDEDIVDETFQQHDLKLQRQLREAEERSAQAVLGAEERIARERHRRLEAEERFARLLAALAPQNQPDSEMI</sequence>
<dbReference type="HOGENOM" id="CLU_946647_0_0_1"/>
<accession>Q2H073</accession>
<organism evidence="1 2">
    <name type="scientific">Chaetomium globosum (strain ATCC 6205 / CBS 148.51 / DSM 1962 / NBRC 6347 / NRRL 1970)</name>
    <name type="common">Soil fungus</name>
    <dbReference type="NCBI Taxonomy" id="306901"/>
    <lineage>
        <taxon>Eukaryota</taxon>
        <taxon>Fungi</taxon>
        <taxon>Dikarya</taxon>
        <taxon>Ascomycota</taxon>
        <taxon>Pezizomycotina</taxon>
        <taxon>Sordariomycetes</taxon>
        <taxon>Sordariomycetidae</taxon>
        <taxon>Sordariales</taxon>
        <taxon>Chaetomiaceae</taxon>
        <taxon>Chaetomium</taxon>
    </lineage>
</organism>
<gene>
    <name evidence="1" type="ORF">CHGG_04823</name>
</gene>
<dbReference type="GeneID" id="4392671"/>
<protein>
    <submittedName>
        <fullName evidence="1">Uncharacterized protein</fullName>
    </submittedName>
</protein>